<name>A0A7S2YFI5_9STRA</name>
<organism evidence="16">
    <name type="scientific">Entomoneis paludosa</name>
    <dbReference type="NCBI Taxonomy" id="265537"/>
    <lineage>
        <taxon>Eukaryota</taxon>
        <taxon>Sar</taxon>
        <taxon>Stramenopiles</taxon>
        <taxon>Ochrophyta</taxon>
        <taxon>Bacillariophyta</taxon>
        <taxon>Bacillariophyceae</taxon>
        <taxon>Bacillariophycidae</taxon>
        <taxon>Entomoneidaceae</taxon>
        <taxon>Entomoneis</taxon>
    </lineage>
</organism>
<keyword evidence="11" id="KW-0443">Lipid metabolism</keyword>
<evidence type="ECO:0000256" key="5">
    <source>
        <dbReference type="ARBA" id="ARBA00022516"/>
    </source>
</evidence>
<keyword evidence="13" id="KW-0012">Acyltransferase</keyword>
<keyword evidence="5" id="KW-0444">Lipid biosynthesis</keyword>
<feature type="region of interest" description="Disordered" evidence="15">
    <location>
        <begin position="350"/>
        <end position="372"/>
    </location>
</feature>
<evidence type="ECO:0000256" key="7">
    <source>
        <dbReference type="ARBA" id="ARBA00022692"/>
    </source>
</evidence>
<accession>A0A7S2YFI5</accession>
<dbReference type="PANTHER" id="PTHR12317:SF0">
    <property type="entry name" value="ACYLTRANSFERASE"/>
    <property type="match status" value="1"/>
</dbReference>
<gene>
    <name evidence="16" type="ORF">APAL1065_LOCUS15608</name>
</gene>
<dbReference type="GO" id="GO:0019432">
    <property type="term" value="P:triglyceride biosynthetic process"/>
    <property type="evidence" value="ECO:0007669"/>
    <property type="project" value="TreeGrafter"/>
</dbReference>
<keyword evidence="10 14" id="KW-1133">Transmembrane helix</keyword>
<keyword evidence="9 14" id="KW-0256">Endoplasmic reticulum</keyword>
<evidence type="ECO:0000256" key="2">
    <source>
        <dbReference type="ARBA" id="ARBA00004771"/>
    </source>
</evidence>
<evidence type="ECO:0000256" key="1">
    <source>
        <dbReference type="ARBA" id="ARBA00004477"/>
    </source>
</evidence>
<proteinExistence type="inferred from homology"/>
<dbReference type="EC" id="2.3.1.-" evidence="14"/>
<comment type="subcellular location">
    <subcellularLocation>
        <location evidence="1 14">Endoplasmic reticulum membrane</location>
        <topology evidence="1 14">Multi-pass membrane protein</topology>
    </subcellularLocation>
</comment>
<comment type="similarity">
    <text evidence="4 14">Belongs to the diacylglycerol acyltransferase family.</text>
</comment>
<feature type="region of interest" description="Disordered" evidence="15">
    <location>
        <begin position="1"/>
        <end position="32"/>
    </location>
</feature>
<sequence length="409" mass="45773">MPPRQRQDVASATTDTGHNSDNKLPPAATLSHGRSPTLIRAIPDPWTQTFPYRYLGTLSAGMVPSLFYIGPLLWSLTVPTLLLVPWKYGIALGIVNLVLTWIPVTEWPRFRCWFQLWYPRYQFQHNLQPSNSDTTSCTSMEDQSLLIYATHPHGVIPIHGYLWCALCDQLQPQRYGIGALTSIALRLPLLRHVMGWLSCTSASKSTLLHHLVQKQQNLYILPGGVAEIFLARPGTHVIQTPRRGLMKLALQTGALLVPCYAFGASDFYHQLATYGDNKRQQSSSTTSASDPTNWIGKWQRALSRKFQGGFTFFWGCYGTPLPFPVPCTYVVGDPIEPVVGTLGYYPPPSSSSIVDGQPNRSRKQTCRPIPNPTNAQIEELLHRYTDALVRLFEQYKEPAGHGNAELVLE</sequence>
<comment type="pathway">
    <text evidence="3">Lipid metabolism.</text>
</comment>
<dbReference type="AlphaFoldDB" id="A0A7S2YFI5"/>
<reference evidence="16" key="1">
    <citation type="submission" date="2021-01" db="EMBL/GenBank/DDBJ databases">
        <authorList>
            <person name="Corre E."/>
            <person name="Pelletier E."/>
            <person name="Niang G."/>
            <person name="Scheremetjew M."/>
            <person name="Finn R."/>
            <person name="Kale V."/>
            <person name="Holt S."/>
            <person name="Cochrane G."/>
            <person name="Meng A."/>
            <person name="Brown T."/>
            <person name="Cohen L."/>
        </authorList>
    </citation>
    <scope>NUCLEOTIDE SEQUENCE</scope>
    <source>
        <strain evidence="16">CCMP125</strain>
    </source>
</reference>
<protein>
    <recommendedName>
        <fullName evidence="14">Acyltransferase</fullName>
        <ecNumber evidence="14">2.3.1.-</ecNumber>
    </recommendedName>
</protein>
<evidence type="ECO:0000256" key="9">
    <source>
        <dbReference type="ARBA" id="ARBA00022824"/>
    </source>
</evidence>
<dbReference type="GO" id="GO:0004144">
    <property type="term" value="F:diacylglycerol O-acyltransferase activity"/>
    <property type="evidence" value="ECO:0007669"/>
    <property type="project" value="TreeGrafter"/>
</dbReference>
<evidence type="ECO:0000256" key="14">
    <source>
        <dbReference type="RuleBase" id="RU367023"/>
    </source>
</evidence>
<evidence type="ECO:0000256" key="10">
    <source>
        <dbReference type="ARBA" id="ARBA00022989"/>
    </source>
</evidence>
<evidence type="ECO:0000256" key="6">
    <source>
        <dbReference type="ARBA" id="ARBA00022679"/>
    </source>
</evidence>
<evidence type="ECO:0000256" key="15">
    <source>
        <dbReference type="SAM" id="MobiDB-lite"/>
    </source>
</evidence>
<evidence type="ECO:0000256" key="11">
    <source>
        <dbReference type="ARBA" id="ARBA00023098"/>
    </source>
</evidence>
<keyword evidence="7 14" id="KW-0812">Transmembrane</keyword>
<dbReference type="GO" id="GO:0006071">
    <property type="term" value="P:glycerol metabolic process"/>
    <property type="evidence" value="ECO:0007669"/>
    <property type="project" value="UniProtKB-KW"/>
</dbReference>
<evidence type="ECO:0000256" key="13">
    <source>
        <dbReference type="ARBA" id="ARBA00023315"/>
    </source>
</evidence>
<evidence type="ECO:0000256" key="8">
    <source>
        <dbReference type="ARBA" id="ARBA00022798"/>
    </source>
</evidence>
<keyword evidence="6 14" id="KW-0808">Transferase</keyword>
<dbReference type="GO" id="GO:0005789">
    <property type="term" value="C:endoplasmic reticulum membrane"/>
    <property type="evidence" value="ECO:0007669"/>
    <property type="project" value="UniProtKB-SubCell"/>
</dbReference>
<feature type="transmembrane region" description="Helical" evidence="14">
    <location>
        <begin position="86"/>
        <end position="104"/>
    </location>
</feature>
<dbReference type="InterPro" id="IPR007130">
    <property type="entry name" value="DAGAT"/>
</dbReference>
<feature type="compositionally biased region" description="Polar residues" evidence="15">
    <location>
        <begin position="8"/>
        <end position="19"/>
    </location>
</feature>
<evidence type="ECO:0000256" key="12">
    <source>
        <dbReference type="ARBA" id="ARBA00023136"/>
    </source>
</evidence>
<keyword evidence="12 14" id="KW-0472">Membrane</keyword>
<dbReference type="Pfam" id="PF03982">
    <property type="entry name" value="DAGAT"/>
    <property type="match status" value="1"/>
</dbReference>
<evidence type="ECO:0000256" key="4">
    <source>
        <dbReference type="ARBA" id="ARBA00005420"/>
    </source>
</evidence>
<feature type="transmembrane region" description="Helical" evidence="14">
    <location>
        <begin position="54"/>
        <end position="74"/>
    </location>
</feature>
<evidence type="ECO:0000313" key="16">
    <source>
        <dbReference type="EMBL" id="CAD9973840.1"/>
    </source>
</evidence>
<comment type="pathway">
    <text evidence="2">Glycerolipid metabolism; triacylglycerol biosynthesis.</text>
</comment>
<dbReference type="PANTHER" id="PTHR12317">
    <property type="entry name" value="DIACYLGLYCEROL O-ACYLTRANSFERASE"/>
    <property type="match status" value="1"/>
</dbReference>
<evidence type="ECO:0000256" key="3">
    <source>
        <dbReference type="ARBA" id="ARBA00005189"/>
    </source>
</evidence>
<dbReference type="EMBL" id="HBHT01023266">
    <property type="protein sequence ID" value="CAD9973840.1"/>
    <property type="molecule type" value="Transcribed_RNA"/>
</dbReference>
<keyword evidence="8" id="KW-0319">Glycerol metabolism</keyword>